<keyword evidence="1" id="KW-0687">Ribonucleoprotein</keyword>
<comment type="caution">
    <text evidence="1">The sequence shown here is derived from an EMBL/GenBank/DDBJ whole genome shotgun (WGS) entry which is preliminary data.</text>
</comment>
<gene>
    <name evidence="1" type="primary">SNRNP25_2</name>
    <name evidence="1" type="ORF">DSO57_1031969</name>
</gene>
<organism evidence="1 2">
    <name type="scientific">Entomophthora muscae</name>
    <dbReference type="NCBI Taxonomy" id="34485"/>
    <lineage>
        <taxon>Eukaryota</taxon>
        <taxon>Fungi</taxon>
        <taxon>Fungi incertae sedis</taxon>
        <taxon>Zoopagomycota</taxon>
        <taxon>Entomophthoromycotina</taxon>
        <taxon>Entomophthoromycetes</taxon>
        <taxon>Entomophthorales</taxon>
        <taxon>Entomophthoraceae</taxon>
        <taxon>Entomophthora</taxon>
    </lineage>
</organism>
<keyword evidence="2" id="KW-1185">Reference proteome</keyword>
<dbReference type="EMBL" id="QTSX02004495">
    <property type="protein sequence ID" value="KAJ9064317.1"/>
    <property type="molecule type" value="Genomic_DNA"/>
</dbReference>
<reference evidence="1" key="1">
    <citation type="submission" date="2022-04" db="EMBL/GenBank/DDBJ databases">
        <title>Genome of the entomopathogenic fungus Entomophthora muscae.</title>
        <authorList>
            <person name="Elya C."/>
            <person name="Lovett B.R."/>
            <person name="Lee E."/>
            <person name="Macias A.M."/>
            <person name="Hajek A.E."/>
            <person name="De Bivort B.L."/>
            <person name="Kasson M.T."/>
            <person name="De Fine Licht H.H."/>
            <person name="Stajich J.E."/>
        </authorList>
    </citation>
    <scope>NUCLEOTIDE SEQUENCE</scope>
    <source>
        <strain evidence="1">Berkeley</strain>
    </source>
</reference>
<sequence length="147" mass="17013">MEELKQVETKISNILLDTLLIDIPKDITLEEVEKLVAFEKGQAFILTIERPGLKDIWLTVSSNTTIAEVKKLFQIQINRILKESGQKVTISWKHIWRSNYLAIKSDNQNSSQVLEPETAKLQDFQIFSSATLKFIPRVFHGKRKIKF</sequence>
<name>A0ACC2SPX6_9FUNG</name>
<dbReference type="Proteomes" id="UP001165960">
    <property type="component" value="Unassembled WGS sequence"/>
</dbReference>
<evidence type="ECO:0000313" key="2">
    <source>
        <dbReference type="Proteomes" id="UP001165960"/>
    </source>
</evidence>
<evidence type="ECO:0000313" key="1">
    <source>
        <dbReference type="EMBL" id="KAJ9064317.1"/>
    </source>
</evidence>
<accession>A0ACC2SPX6</accession>
<protein>
    <submittedName>
        <fullName evidence="1">U11/U12 small nuclear ribonucleoprotein</fullName>
    </submittedName>
</protein>
<proteinExistence type="predicted"/>